<gene>
    <name evidence="2" type="ORF">Afe05nite_19130</name>
</gene>
<reference evidence="2" key="1">
    <citation type="submission" date="2021-01" db="EMBL/GenBank/DDBJ databases">
        <title>Whole genome shotgun sequence of Actinoplanes ferrugineus NBRC 15555.</title>
        <authorList>
            <person name="Komaki H."/>
            <person name="Tamura T."/>
        </authorList>
    </citation>
    <scope>NUCLEOTIDE SEQUENCE</scope>
    <source>
        <strain evidence="2">NBRC 15555</strain>
    </source>
</reference>
<proteinExistence type="predicted"/>
<dbReference type="EMBL" id="BOMM01000014">
    <property type="protein sequence ID" value="GIE10073.1"/>
    <property type="molecule type" value="Genomic_DNA"/>
</dbReference>
<dbReference type="SUPFAM" id="SSF55729">
    <property type="entry name" value="Acyl-CoA N-acyltransferases (Nat)"/>
    <property type="match status" value="1"/>
</dbReference>
<name>A0A919IXL6_9ACTN</name>
<keyword evidence="3" id="KW-1185">Reference proteome</keyword>
<feature type="domain" description="N-acetyltransferase" evidence="1">
    <location>
        <begin position="138"/>
        <end position="274"/>
    </location>
</feature>
<protein>
    <submittedName>
        <fullName evidence="2">Acetyltransferase</fullName>
    </submittedName>
</protein>
<dbReference type="Gene3D" id="3.40.630.30">
    <property type="match status" value="1"/>
</dbReference>
<dbReference type="InterPro" id="IPR016181">
    <property type="entry name" value="Acyl_CoA_acyltransferase"/>
</dbReference>
<sequence length="274" mass="29873">MPWDLTTDVEAFASTAGDFLRTRPVQHTVLLTLIATLRRRGPHAYGPEDPVFGFWRAGGSVEAVLLQTPPHPMMFSSMPAAAVAEAAETLADRPLSGVNMTADVLDDFVERRGAPATVTMRTRLYLLDTLTPLPAPNGQARVATTQDRDLLMRWDDEFHAALGEQPSADRGAFVDERIGFDGFVLWEVDGVPVSMAARSRIEAGMSRVQSVYTPRELRGRGYAGAATAAVTQHALDQGAESVVLFTDLANPTSNGLYQRLGYRPVEDRVAVRFS</sequence>
<dbReference type="CDD" id="cd04301">
    <property type="entry name" value="NAT_SF"/>
    <property type="match status" value="1"/>
</dbReference>
<dbReference type="GO" id="GO:0016747">
    <property type="term" value="F:acyltransferase activity, transferring groups other than amino-acyl groups"/>
    <property type="evidence" value="ECO:0007669"/>
    <property type="project" value="InterPro"/>
</dbReference>
<evidence type="ECO:0000313" key="3">
    <source>
        <dbReference type="Proteomes" id="UP000598174"/>
    </source>
</evidence>
<evidence type="ECO:0000313" key="2">
    <source>
        <dbReference type="EMBL" id="GIE10073.1"/>
    </source>
</evidence>
<organism evidence="2 3">
    <name type="scientific">Paractinoplanes ferrugineus</name>
    <dbReference type="NCBI Taxonomy" id="113564"/>
    <lineage>
        <taxon>Bacteria</taxon>
        <taxon>Bacillati</taxon>
        <taxon>Actinomycetota</taxon>
        <taxon>Actinomycetes</taxon>
        <taxon>Micromonosporales</taxon>
        <taxon>Micromonosporaceae</taxon>
        <taxon>Paractinoplanes</taxon>
    </lineage>
</organism>
<comment type="caution">
    <text evidence="2">The sequence shown here is derived from an EMBL/GenBank/DDBJ whole genome shotgun (WGS) entry which is preliminary data.</text>
</comment>
<dbReference type="Pfam" id="PF00583">
    <property type="entry name" value="Acetyltransf_1"/>
    <property type="match status" value="1"/>
</dbReference>
<dbReference type="Proteomes" id="UP000598174">
    <property type="component" value="Unassembled WGS sequence"/>
</dbReference>
<accession>A0A919IXL6</accession>
<evidence type="ECO:0000259" key="1">
    <source>
        <dbReference type="PROSITE" id="PS51186"/>
    </source>
</evidence>
<dbReference type="PROSITE" id="PS51186">
    <property type="entry name" value="GNAT"/>
    <property type="match status" value="1"/>
</dbReference>
<dbReference type="RefSeq" id="WP_203816653.1">
    <property type="nucleotide sequence ID" value="NZ_BAAABP010000007.1"/>
</dbReference>
<dbReference type="AlphaFoldDB" id="A0A919IXL6"/>
<dbReference type="InterPro" id="IPR000182">
    <property type="entry name" value="GNAT_dom"/>
</dbReference>